<keyword evidence="5" id="KW-0539">Nucleus</keyword>
<evidence type="ECO:0000256" key="2">
    <source>
        <dbReference type="ARBA" id="ARBA00022664"/>
    </source>
</evidence>
<evidence type="ECO:0000256" key="6">
    <source>
        <dbReference type="ARBA" id="ARBA00038019"/>
    </source>
</evidence>
<dbReference type="GO" id="GO:0030627">
    <property type="term" value="F:pre-mRNA 5'-splice site binding"/>
    <property type="evidence" value="ECO:0007669"/>
    <property type="project" value="TreeGrafter"/>
</dbReference>
<keyword evidence="3" id="KW-0677">Repeat</keyword>
<dbReference type="AlphaFoldDB" id="A0AAU9IW11"/>
<dbReference type="EMBL" id="CAJZBQ010000018">
    <property type="protein sequence ID" value="CAG9317348.1"/>
    <property type="molecule type" value="Genomic_DNA"/>
</dbReference>
<gene>
    <name evidence="7" type="ORF">BSTOLATCC_MIC18600</name>
</gene>
<dbReference type="Pfam" id="PF23241">
    <property type="entry name" value="HAT_PRP39_C"/>
    <property type="match status" value="1"/>
</dbReference>
<dbReference type="GO" id="GO:0005685">
    <property type="term" value="C:U1 snRNP"/>
    <property type="evidence" value="ECO:0007669"/>
    <property type="project" value="TreeGrafter"/>
</dbReference>
<evidence type="ECO:0000256" key="5">
    <source>
        <dbReference type="ARBA" id="ARBA00023242"/>
    </source>
</evidence>
<dbReference type="SMART" id="SM00386">
    <property type="entry name" value="HAT"/>
    <property type="match status" value="7"/>
</dbReference>
<keyword evidence="8" id="KW-1185">Reference proteome</keyword>
<sequence>MEQSVLSTEFVTNFETVEKQEENRLREIITENPLDFDSWQDLVKHIESYKSSDRNVKIYREILKEYPLCYGYWRKLADIYAVQGLDDQVIGVFEESLEFLPVCVEIWAAYCSWKMNKNNEEEARQLFERAITACGKSFKSTLLWDKYIEFEKTKKRYENVGNLYWRIIQIPNEKLHDYYHRFKLFMEAKGRKMEHYGVSLPPQPDSVPVDKSDPCYETKAEMYYSATCEVLRQNRLTEIVKAYEATLKEYNKRKNYELNIKRTFFHAKALDDGQLDNWRKYLEFEESEGDHERIVLLYERCITPTCNYPEFWVRYASYIYKKYGEQQAREIYERANTKFLSRRVGMFIAQGQFEEKLDHFDEARALYKHAYVDLVPGLFDGLFKHLNLEKRAGNLIEVEKLYSQAFQFAETSTQDVLIAFVYQNYAQFQFYTMNRPQKMIELYEEALSKVSSRKSLYLIYIQSLSHLNNSDERLIKIKGTYEKAISDESELSTEEKEEMWILYLDFIRDQWMDIDTVRELEEKYAEKYYLSVPYKTSYSQLLNIKGARVQDSGPYKRAKIAN</sequence>
<name>A0AAU9IW11_9CILI</name>
<dbReference type="Gene3D" id="1.25.40.10">
    <property type="entry name" value="Tetratricopeptide repeat domain"/>
    <property type="match status" value="2"/>
</dbReference>
<dbReference type="Pfam" id="PF23240">
    <property type="entry name" value="HAT_PRP39_N"/>
    <property type="match status" value="1"/>
</dbReference>
<evidence type="ECO:0000313" key="8">
    <source>
        <dbReference type="Proteomes" id="UP001162131"/>
    </source>
</evidence>
<evidence type="ECO:0000256" key="4">
    <source>
        <dbReference type="ARBA" id="ARBA00023187"/>
    </source>
</evidence>
<reference evidence="7" key="1">
    <citation type="submission" date="2021-09" db="EMBL/GenBank/DDBJ databases">
        <authorList>
            <consortium name="AG Swart"/>
            <person name="Singh M."/>
            <person name="Singh A."/>
            <person name="Seah K."/>
            <person name="Emmerich C."/>
        </authorList>
    </citation>
    <scope>NUCLEOTIDE SEQUENCE</scope>
    <source>
        <strain evidence="7">ATCC30299</strain>
    </source>
</reference>
<dbReference type="PANTHER" id="PTHR17204">
    <property type="entry name" value="PRE-MRNA PROCESSING PROTEIN PRP39-RELATED"/>
    <property type="match status" value="1"/>
</dbReference>
<keyword evidence="2" id="KW-0507">mRNA processing</keyword>
<evidence type="ECO:0008006" key="9">
    <source>
        <dbReference type="Google" id="ProtNLM"/>
    </source>
</evidence>
<evidence type="ECO:0000256" key="1">
    <source>
        <dbReference type="ARBA" id="ARBA00004123"/>
    </source>
</evidence>
<comment type="similarity">
    <text evidence="6">Belongs to the PRP39 family.</text>
</comment>
<protein>
    <recommendedName>
        <fullName evidence="9">Suppressor of forked domain-containing protein</fullName>
    </recommendedName>
</protein>
<dbReference type="Proteomes" id="UP001162131">
    <property type="component" value="Unassembled WGS sequence"/>
</dbReference>
<proteinExistence type="inferred from homology"/>
<organism evidence="7 8">
    <name type="scientific">Blepharisma stoltei</name>
    <dbReference type="NCBI Taxonomy" id="1481888"/>
    <lineage>
        <taxon>Eukaryota</taxon>
        <taxon>Sar</taxon>
        <taxon>Alveolata</taxon>
        <taxon>Ciliophora</taxon>
        <taxon>Postciliodesmatophora</taxon>
        <taxon>Heterotrichea</taxon>
        <taxon>Heterotrichida</taxon>
        <taxon>Blepharismidae</taxon>
        <taxon>Blepharisma</taxon>
    </lineage>
</organism>
<dbReference type="SUPFAM" id="SSF48452">
    <property type="entry name" value="TPR-like"/>
    <property type="match status" value="2"/>
</dbReference>
<dbReference type="InterPro" id="IPR011990">
    <property type="entry name" value="TPR-like_helical_dom_sf"/>
</dbReference>
<dbReference type="PANTHER" id="PTHR17204:SF5">
    <property type="entry name" value="PRE-MRNA-PROCESSING FACTOR 39"/>
    <property type="match status" value="1"/>
</dbReference>
<comment type="subcellular location">
    <subcellularLocation>
        <location evidence="1">Nucleus</location>
    </subcellularLocation>
</comment>
<dbReference type="GO" id="GO:0000243">
    <property type="term" value="C:commitment complex"/>
    <property type="evidence" value="ECO:0007669"/>
    <property type="project" value="TreeGrafter"/>
</dbReference>
<dbReference type="InterPro" id="IPR003107">
    <property type="entry name" value="HAT"/>
</dbReference>
<comment type="caution">
    <text evidence="7">The sequence shown here is derived from an EMBL/GenBank/DDBJ whole genome shotgun (WGS) entry which is preliminary data.</text>
</comment>
<accession>A0AAU9IW11</accession>
<dbReference type="GO" id="GO:0000395">
    <property type="term" value="P:mRNA 5'-splice site recognition"/>
    <property type="evidence" value="ECO:0007669"/>
    <property type="project" value="TreeGrafter"/>
</dbReference>
<dbReference type="InterPro" id="IPR059164">
    <property type="entry name" value="HAT_PRP39_C"/>
</dbReference>
<dbReference type="GO" id="GO:0071004">
    <property type="term" value="C:U2-type prespliceosome"/>
    <property type="evidence" value="ECO:0007669"/>
    <property type="project" value="TreeGrafter"/>
</dbReference>
<keyword evidence="4" id="KW-0508">mRNA splicing</keyword>
<evidence type="ECO:0000256" key="3">
    <source>
        <dbReference type="ARBA" id="ARBA00022737"/>
    </source>
</evidence>
<evidence type="ECO:0000313" key="7">
    <source>
        <dbReference type="EMBL" id="CAG9317348.1"/>
    </source>
</evidence>